<gene>
    <name evidence="2" type="ORF">OHC33_007562</name>
</gene>
<evidence type="ECO:0000313" key="2">
    <source>
        <dbReference type="EMBL" id="KAK5951506.1"/>
    </source>
</evidence>
<reference evidence="2 3" key="1">
    <citation type="submission" date="2022-12" db="EMBL/GenBank/DDBJ databases">
        <title>Genomic features and morphological characterization of a novel Knufia sp. strain isolated from spacecraft assembly facility.</title>
        <authorList>
            <person name="Teixeira M."/>
            <person name="Chander A.M."/>
            <person name="Stajich J.E."/>
            <person name="Venkateswaran K."/>
        </authorList>
    </citation>
    <scope>NUCLEOTIDE SEQUENCE [LARGE SCALE GENOMIC DNA]</scope>
    <source>
        <strain evidence="2 3">FJI-L2-BK-P2</strain>
    </source>
</reference>
<organism evidence="2 3">
    <name type="scientific">Knufia fluminis</name>
    <dbReference type="NCBI Taxonomy" id="191047"/>
    <lineage>
        <taxon>Eukaryota</taxon>
        <taxon>Fungi</taxon>
        <taxon>Dikarya</taxon>
        <taxon>Ascomycota</taxon>
        <taxon>Pezizomycotina</taxon>
        <taxon>Eurotiomycetes</taxon>
        <taxon>Chaetothyriomycetidae</taxon>
        <taxon>Chaetothyriales</taxon>
        <taxon>Trichomeriaceae</taxon>
        <taxon>Knufia</taxon>
    </lineage>
</organism>
<feature type="region of interest" description="Disordered" evidence="1">
    <location>
        <begin position="107"/>
        <end position="126"/>
    </location>
</feature>
<comment type="caution">
    <text evidence="2">The sequence shown here is derived from an EMBL/GenBank/DDBJ whole genome shotgun (WGS) entry which is preliminary data.</text>
</comment>
<name>A0AAN8F534_9EURO</name>
<proteinExistence type="predicted"/>
<dbReference type="EMBL" id="JAKLMC020000020">
    <property type="protein sequence ID" value="KAK5951506.1"/>
    <property type="molecule type" value="Genomic_DNA"/>
</dbReference>
<feature type="compositionally biased region" description="Low complexity" evidence="1">
    <location>
        <begin position="113"/>
        <end position="125"/>
    </location>
</feature>
<dbReference type="Proteomes" id="UP001316803">
    <property type="component" value="Unassembled WGS sequence"/>
</dbReference>
<dbReference type="AlphaFoldDB" id="A0AAN8F534"/>
<protein>
    <submittedName>
        <fullName evidence="2">Uncharacterized protein</fullName>
    </submittedName>
</protein>
<evidence type="ECO:0000313" key="3">
    <source>
        <dbReference type="Proteomes" id="UP001316803"/>
    </source>
</evidence>
<accession>A0AAN8F534</accession>
<evidence type="ECO:0000256" key="1">
    <source>
        <dbReference type="SAM" id="MobiDB-lite"/>
    </source>
</evidence>
<sequence length="471" mass="53293">MSTSAFARFWQTDLTREAFLGYTTEDDLCSLRLVSREIAEDVAIILFKTLKVNFDVSSFTRRSRMLGLDSIGNYVKHFHFSLPHSDATFLPPLIDPETLDEITFQYEPQTTQSSRPSSSSSEPSSCKYGSWDMNDLLVRQYPPLFHAATNITSFIRAFTAMPFLRSITISCPDLPAGQRYRRSAVDYALISLRLAIEAVNPPFLDTLSLDPIYPSAIFYLRPHNGIGTTPASTRVWHRIRNVNIKMQNFPGQEEDTTDHLKILHTYLQNFRSMEKLTFSWLGESGPCPLSLDAEPCTSRPSSLDCSTSCPITATLPACRPIKFRKLRSMKLENATLDASQASRFITTHRKCVRHIDFASCTLRSGTWEDALAPLEHMAVNDDWRSEASTSTASSQFSEVMDVPIVYSPVEEVGNPFDCVQELLWDQTDKDIIRAVNKVAGDVFKHVAVKKRRDVLACGLRSLFRGFRTRWP</sequence>
<keyword evidence="3" id="KW-1185">Reference proteome</keyword>